<reference evidence="6 7" key="1">
    <citation type="submission" date="2019-06" db="EMBL/GenBank/DDBJ databases">
        <authorList>
            <person name="Palmer J.M."/>
        </authorList>
    </citation>
    <scope>NUCLEOTIDE SEQUENCE</scope>
    <source>
        <strain evidence="4 6">TWF106</strain>
        <strain evidence="5 7">TWF191</strain>
        <strain evidence="3">TWF679</strain>
    </source>
</reference>
<evidence type="ECO:0000313" key="8">
    <source>
        <dbReference type="Proteomes" id="UP000614610"/>
    </source>
</evidence>
<gene>
    <name evidence="4" type="ORF">TWF106_002944</name>
    <name evidence="5" type="ORF">TWF191_004673</name>
    <name evidence="3" type="ORF">TWF679_004314</name>
</gene>
<feature type="transmembrane region" description="Helical" evidence="2">
    <location>
        <begin position="34"/>
        <end position="52"/>
    </location>
</feature>
<keyword evidence="2" id="KW-1133">Transmembrane helix</keyword>
<evidence type="ECO:0000313" key="6">
    <source>
        <dbReference type="Proteomes" id="UP000472727"/>
    </source>
</evidence>
<dbReference type="EMBL" id="WIPF01000023">
    <property type="protein sequence ID" value="KAF3226411.1"/>
    <property type="molecule type" value="Genomic_DNA"/>
</dbReference>
<keyword evidence="2" id="KW-0812">Transmembrane</keyword>
<dbReference type="EMBL" id="WIWT01000002">
    <property type="protein sequence ID" value="KAF3223118.1"/>
    <property type="molecule type" value="Genomic_DNA"/>
</dbReference>
<dbReference type="EMBL" id="WIWS01000016">
    <property type="protein sequence ID" value="KAF3225063.1"/>
    <property type="molecule type" value="Genomic_DNA"/>
</dbReference>
<feature type="region of interest" description="Disordered" evidence="1">
    <location>
        <begin position="1"/>
        <end position="28"/>
    </location>
</feature>
<evidence type="ECO:0000313" key="5">
    <source>
        <dbReference type="EMBL" id="KAF3226411.1"/>
    </source>
</evidence>
<evidence type="ECO:0000313" key="4">
    <source>
        <dbReference type="EMBL" id="KAF3225063.1"/>
    </source>
</evidence>
<keyword evidence="2" id="KW-0472">Membrane</keyword>
<accession>A0A6G1MCB4</accession>
<organism evidence="3 8">
    <name type="scientific">Orbilia oligospora</name>
    <name type="common">Nematode-trapping fungus</name>
    <name type="synonym">Arthrobotrys oligospora</name>
    <dbReference type="NCBI Taxonomy" id="2813651"/>
    <lineage>
        <taxon>Eukaryota</taxon>
        <taxon>Fungi</taxon>
        <taxon>Dikarya</taxon>
        <taxon>Ascomycota</taxon>
        <taxon>Pezizomycotina</taxon>
        <taxon>Orbiliomycetes</taxon>
        <taxon>Orbiliales</taxon>
        <taxon>Orbiliaceae</taxon>
        <taxon>Orbilia</taxon>
    </lineage>
</organism>
<evidence type="ECO:0000256" key="2">
    <source>
        <dbReference type="SAM" id="Phobius"/>
    </source>
</evidence>
<proteinExistence type="predicted"/>
<comment type="caution">
    <text evidence="3">The sequence shown here is derived from an EMBL/GenBank/DDBJ whole genome shotgun (WGS) entry which is preliminary data.</text>
</comment>
<name>A0A6G1MCB4_ORBOL</name>
<dbReference type="OrthoDB" id="5371088at2759"/>
<dbReference type="Proteomes" id="UP000483672">
    <property type="component" value="Unassembled WGS sequence"/>
</dbReference>
<evidence type="ECO:0000313" key="3">
    <source>
        <dbReference type="EMBL" id="KAF3223118.1"/>
    </source>
</evidence>
<dbReference type="Proteomes" id="UP000614610">
    <property type="component" value="Unassembled WGS sequence"/>
</dbReference>
<protein>
    <submittedName>
        <fullName evidence="3">Uncharacterized protein</fullName>
    </submittedName>
</protein>
<dbReference type="AlphaFoldDB" id="A0A6G1MCB4"/>
<feature type="compositionally biased region" description="Basic and acidic residues" evidence="1">
    <location>
        <begin position="14"/>
        <end position="23"/>
    </location>
</feature>
<feature type="transmembrane region" description="Helical" evidence="2">
    <location>
        <begin position="58"/>
        <end position="79"/>
    </location>
</feature>
<evidence type="ECO:0000256" key="1">
    <source>
        <dbReference type="SAM" id="MobiDB-lite"/>
    </source>
</evidence>
<dbReference type="Proteomes" id="UP000472727">
    <property type="component" value="Unassembled WGS sequence"/>
</dbReference>
<sequence>MSSSTTTTVSNTEEPAKAKDANPKSHKGLRVPRGYYFLVLFSPLLIGLSFVLLGLGLILTGVLLVLAAPAFLIIGPFIIPRNVTSDDPRWGWKWLLDKNSNDFRDWVRERVVKGRVYFKGKAD</sequence>
<feature type="compositionally biased region" description="Low complexity" evidence="1">
    <location>
        <begin position="1"/>
        <end position="12"/>
    </location>
</feature>
<evidence type="ECO:0000313" key="7">
    <source>
        <dbReference type="Proteomes" id="UP000483672"/>
    </source>
</evidence>